<protein>
    <submittedName>
        <fullName evidence="1">Uncharacterized protein</fullName>
    </submittedName>
</protein>
<evidence type="ECO:0000313" key="1">
    <source>
        <dbReference type="EMBL" id="TBU23283.1"/>
    </source>
</evidence>
<name>A0A4V2JZ13_9APHY</name>
<organism evidence="1">
    <name type="scientific">Dichomitus squalens</name>
    <dbReference type="NCBI Taxonomy" id="114155"/>
    <lineage>
        <taxon>Eukaryota</taxon>
        <taxon>Fungi</taxon>
        <taxon>Dikarya</taxon>
        <taxon>Basidiomycota</taxon>
        <taxon>Agaricomycotina</taxon>
        <taxon>Agaricomycetes</taxon>
        <taxon>Polyporales</taxon>
        <taxon>Polyporaceae</taxon>
        <taxon>Dichomitus</taxon>
    </lineage>
</organism>
<dbReference type="EMBL" id="ML143509">
    <property type="protein sequence ID" value="TBU23283.1"/>
    <property type="molecule type" value="Genomic_DNA"/>
</dbReference>
<dbReference type="Proteomes" id="UP000292957">
    <property type="component" value="Unassembled WGS sequence"/>
</dbReference>
<dbReference type="AlphaFoldDB" id="A0A4V2JZ13"/>
<accession>A0A4V2JZ13</accession>
<gene>
    <name evidence="1" type="ORF">BD311DRAFT_89342</name>
</gene>
<proteinExistence type="predicted"/>
<reference evidence="1" key="1">
    <citation type="submission" date="2019-01" db="EMBL/GenBank/DDBJ databases">
        <title>Draft genome sequences of three monokaryotic isolates of the white-rot basidiomycete fungus Dichomitus squalens.</title>
        <authorList>
            <consortium name="DOE Joint Genome Institute"/>
            <person name="Lopez S.C."/>
            <person name="Andreopoulos B."/>
            <person name="Pangilinan J."/>
            <person name="Lipzen A."/>
            <person name="Riley R."/>
            <person name="Ahrendt S."/>
            <person name="Ng V."/>
            <person name="Barry K."/>
            <person name="Daum C."/>
            <person name="Grigoriev I.V."/>
            <person name="Hilden K.S."/>
            <person name="Makela M.R."/>
            <person name="de Vries R.P."/>
        </authorList>
    </citation>
    <scope>NUCLEOTIDE SEQUENCE [LARGE SCALE GENOMIC DNA]</scope>
    <source>
        <strain evidence="1">OM18370.1</strain>
    </source>
</reference>
<sequence length="189" mass="20635">MGILDVTPCRINMADLACIFLTIPTSHGGDSRGGTMSDTSVIYWSYRVRLVPNRSELSSSCTVGILVGFLNGLGSNNTHHMFVRSLSSLLMVRGGPSYGKSCDRLSMALQSYPDYPQCPSAVSRPARLLKASSPSFLLRYASSTSQSLATLGPSPMRRRVACSRRHSVPDPGLRRSVLHYCLLPLARHF</sequence>